<keyword evidence="4" id="KW-0057">Aromatic amino acid biosynthesis</keyword>
<dbReference type="EC" id="4.2.3.4" evidence="8"/>
<gene>
    <name evidence="8" type="primary">aroB_2</name>
    <name evidence="8" type="ORF">NCTC13315_02279</name>
</gene>
<sequence length="409" mass="46167">MKVLKQNFSVDYHYDIYFTKGLFEPDNSIFANVVEKQAGGPAKLLIVIDERIAATLPTLCEQIESYVQLHSQTMQLCEKPLCLPGGESIKNDHHFVDTIYEHINIDGICRHSYVVAIGGGAFLDAVGFAAATAHRGIRLIRIPTTVLSQDDSGVGVKNGINYFGKKNYIGTFAPPYAVLNDYNFLASLELRDWLSGIAEAVKVSLIKDARLFHYIQSNAALLATEKKEDVLYEIIWRSAELHMKHIGTQGDPFELGSSRPLDFGHWAAHKLEQFTNYRLRHGEAVAIGLALDTTYSCLIGLLSSEEWHQVLTTLDNLNLTLYVPELSQHMENPEHPDSIFKGLIEFREHLGGELTLMMLQEIGKGIEVHSVDFDIYRKAIATLQDLFEQKQNLMQIPSNNRTQQEHLWR</sequence>
<organism evidence="8 9">
    <name type="scientific">Legionella beliardensis</name>
    <dbReference type="NCBI Taxonomy" id="91822"/>
    <lineage>
        <taxon>Bacteria</taxon>
        <taxon>Pseudomonadati</taxon>
        <taxon>Pseudomonadota</taxon>
        <taxon>Gammaproteobacteria</taxon>
        <taxon>Legionellales</taxon>
        <taxon>Legionellaceae</taxon>
        <taxon>Legionella</taxon>
    </lineage>
</organism>
<dbReference type="AlphaFoldDB" id="A0A378I3H1"/>
<dbReference type="Proteomes" id="UP000254968">
    <property type="component" value="Unassembled WGS sequence"/>
</dbReference>
<keyword evidence="2" id="KW-0028">Amino-acid biosynthesis</keyword>
<keyword evidence="9" id="KW-1185">Reference proteome</keyword>
<dbReference type="InterPro" id="IPR050071">
    <property type="entry name" value="Dehydroquinate_synthase"/>
</dbReference>
<evidence type="ECO:0000259" key="6">
    <source>
        <dbReference type="Pfam" id="PF01761"/>
    </source>
</evidence>
<evidence type="ECO:0000256" key="1">
    <source>
        <dbReference type="ARBA" id="ARBA00001911"/>
    </source>
</evidence>
<dbReference type="SUPFAM" id="SSF56796">
    <property type="entry name" value="Dehydroquinate synthase-like"/>
    <property type="match status" value="1"/>
</dbReference>
<keyword evidence="5 8" id="KW-0456">Lyase</keyword>
<name>A0A378I3H1_9GAMM</name>
<dbReference type="InterPro" id="IPR030960">
    <property type="entry name" value="DHQS/DOIS_N"/>
</dbReference>
<dbReference type="GO" id="GO:0008652">
    <property type="term" value="P:amino acid biosynthetic process"/>
    <property type="evidence" value="ECO:0007669"/>
    <property type="project" value="UniProtKB-KW"/>
</dbReference>
<evidence type="ECO:0000256" key="5">
    <source>
        <dbReference type="ARBA" id="ARBA00023239"/>
    </source>
</evidence>
<dbReference type="GO" id="GO:0009073">
    <property type="term" value="P:aromatic amino acid family biosynthetic process"/>
    <property type="evidence" value="ECO:0007669"/>
    <property type="project" value="UniProtKB-KW"/>
</dbReference>
<dbReference type="EMBL" id="UGNV01000001">
    <property type="protein sequence ID" value="STX29727.1"/>
    <property type="molecule type" value="Genomic_DNA"/>
</dbReference>
<evidence type="ECO:0000313" key="9">
    <source>
        <dbReference type="Proteomes" id="UP000254968"/>
    </source>
</evidence>
<dbReference type="Pfam" id="PF24621">
    <property type="entry name" value="DHQS_C"/>
    <property type="match status" value="1"/>
</dbReference>
<accession>A0A378I3H1</accession>
<dbReference type="RefSeq" id="WP_115303398.1">
    <property type="nucleotide sequence ID" value="NZ_CAAAHO010000002.1"/>
</dbReference>
<reference evidence="8 9" key="1">
    <citation type="submission" date="2018-06" db="EMBL/GenBank/DDBJ databases">
        <authorList>
            <consortium name="Pathogen Informatics"/>
            <person name="Doyle S."/>
        </authorList>
    </citation>
    <scope>NUCLEOTIDE SEQUENCE [LARGE SCALE GENOMIC DNA]</scope>
    <source>
        <strain evidence="8 9">NCTC13315</strain>
    </source>
</reference>
<dbReference type="CDD" id="cd08198">
    <property type="entry name" value="DHQS-like"/>
    <property type="match status" value="1"/>
</dbReference>
<protein>
    <submittedName>
        <fullName evidence="8">3-dehydroquinate synthase</fullName>
        <ecNumber evidence="8">4.2.3.4</ecNumber>
    </submittedName>
</protein>
<feature type="domain" description="3-dehydroquinate synthase N-terminal" evidence="6">
    <location>
        <begin position="82"/>
        <end position="193"/>
    </location>
</feature>
<proteinExistence type="predicted"/>
<dbReference type="InterPro" id="IPR056179">
    <property type="entry name" value="DHQS_C"/>
</dbReference>
<dbReference type="OrthoDB" id="9806583at2"/>
<evidence type="ECO:0000259" key="7">
    <source>
        <dbReference type="Pfam" id="PF24621"/>
    </source>
</evidence>
<dbReference type="Pfam" id="PF01761">
    <property type="entry name" value="DHQ_synthase"/>
    <property type="match status" value="1"/>
</dbReference>
<dbReference type="Gene3D" id="3.40.50.1970">
    <property type="match status" value="1"/>
</dbReference>
<dbReference type="Gene3D" id="1.20.1090.10">
    <property type="entry name" value="Dehydroquinate synthase-like - alpha domain"/>
    <property type="match status" value="1"/>
</dbReference>
<evidence type="ECO:0000256" key="4">
    <source>
        <dbReference type="ARBA" id="ARBA00023141"/>
    </source>
</evidence>
<evidence type="ECO:0000313" key="8">
    <source>
        <dbReference type="EMBL" id="STX29727.1"/>
    </source>
</evidence>
<evidence type="ECO:0000256" key="3">
    <source>
        <dbReference type="ARBA" id="ARBA00023027"/>
    </source>
</evidence>
<dbReference type="PANTHER" id="PTHR43622:SF7">
    <property type="entry name" value="3-DEHYDROQUINATE SYNTHASE, CHLOROPLASTIC"/>
    <property type="match status" value="1"/>
</dbReference>
<feature type="domain" description="3-dehydroquinate synthase C-terminal" evidence="7">
    <location>
        <begin position="196"/>
        <end position="324"/>
    </location>
</feature>
<keyword evidence="3" id="KW-0520">NAD</keyword>
<comment type="cofactor">
    <cofactor evidence="1">
        <name>NAD(+)</name>
        <dbReference type="ChEBI" id="CHEBI:57540"/>
    </cofactor>
</comment>
<dbReference type="PANTHER" id="PTHR43622">
    <property type="entry name" value="3-DEHYDROQUINATE SYNTHASE"/>
    <property type="match status" value="1"/>
</dbReference>
<evidence type="ECO:0000256" key="2">
    <source>
        <dbReference type="ARBA" id="ARBA00022605"/>
    </source>
</evidence>
<dbReference type="NCBIfam" id="NF004852">
    <property type="entry name" value="PRK06203.1"/>
    <property type="match status" value="1"/>
</dbReference>
<dbReference type="GO" id="GO:0003856">
    <property type="term" value="F:3-dehydroquinate synthase activity"/>
    <property type="evidence" value="ECO:0007669"/>
    <property type="project" value="UniProtKB-EC"/>
</dbReference>